<dbReference type="Gene3D" id="1.20.1740.10">
    <property type="entry name" value="Amino acid/polyamine transporter I"/>
    <property type="match status" value="1"/>
</dbReference>
<evidence type="ECO:0000256" key="5">
    <source>
        <dbReference type="SAM" id="Phobius"/>
    </source>
</evidence>
<evidence type="ECO:0000313" key="7">
    <source>
        <dbReference type="Proteomes" id="UP000824219"/>
    </source>
</evidence>
<dbReference type="Pfam" id="PF13520">
    <property type="entry name" value="AA_permease_2"/>
    <property type="match status" value="1"/>
</dbReference>
<organism evidence="6 7">
    <name type="scientific">Hemibagrus wyckioides</name>
    <dbReference type="NCBI Taxonomy" id="337641"/>
    <lineage>
        <taxon>Eukaryota</taxon>
        <taxon>Metazoa</taxon>
        <taxon>Chordata</taxon>
        <taxon>Craniata</taxon>
        <taxon>Vertebrata</taxon>
        <taxon>Euteleostomi</taxon>
        <taxon>Actinopterygii</taxon>
        <taxon>Neopterygii</taxon>
        <taxon>Teleostei</taxon>
        <taxon>Ostariophysi</taxon>
        <taxon>Siluriformes</taxon>
        <taxon>Bagridae</taxon>
        <taxon>Hemibagrus</taxon>
    </lineage>
</organism>
<dbReference type="EMBL" id="JAHKSW010000009">
    <property type="protein sequence ID" value="KAG7328515.1"/>
    <property type="molecule type" value="Genomic_DNA"/>
</dbReference>
<feature type="transmembrane region" description="Helical" evidence="5">
    <location>
        <begin position="78"/>
        <end position="97"/>
    </location>
</feature>
<dbReference type="PANTHER" id="PTHR11785:SF340">
    <property type="entry name" value="AROMATIC-PREFERRING AMINO ACID TRANSPORTER"/>
    <property type="match status" value="1"/>
</dbReference>
<dbReference type="Proteomes" id="UP000824219">
    <property type="component" value="Linkage Group LG09"/>
</dbReference>
<proteinExistence type="predicted"/>
<comment type="caution">
    <text evidence="6">The sequence shown here is derived from an EMBL/GenBank/DDBJ whole genome shotgun (WGS) entry which is preliminary data.</text>
</comment>
<accession>A0A9D3NWJ6</accession>
<keyword evidence="4 5" id="KW-0472">Membrane</keyword>
<keyword evidence="7" id="KW-1185">Reference proteome</keyword>
<evidence type="ECO:0000256" key="4">
    <source>
        <dbReference type="ARBA" id="ARBA00023136"/>
    </source>
</evidence>
<dbReference type="GO" id="GO:0016020">
    <property type="term" value="C:membrane"/>
    <property type="evidence" value="ECO:0007669"/>
    <property type="project" value="UniProtKB-SubCell"/>
</dbReference>
<reference evidence="6 7" key="1">
    <citation type="submission" date="2021-06" db="EMBL/GenBank/DDBJ databases">
        <title>Chromosome-level genome assembly of the red-tail catfish (Hemibagrus wyckioides).</title>
        <authorList>
            <person name="Shao F."/>
        </authorList>
    </citation>
    <scope>NUCLEOTIDE SEQUENCE [LARGE SCALE GENOMIC DNA]</scope>
    <source>
        <strain evidence="6">EC202008001</strain>
        <tissue evidence="6">Blood</tissue>
    </source>
</reference>
<gene>
    <name evidence="6" type="ORF">KOW79_008459</name>
</gene>
<comment type="subcellular location">
    <subcellularLocation>
        <location evidence="1">Membrane</location>
        <topology evidence="1">Multi-pass membrane protein</topology>
    </subcellularLocation>
</comment>
<dbReference type="PANTHER" id="PTHR11785">
    <property type="entry name" value="AMINO ACID TRANSPORTER"/>
    <property type="match status" value="1"/>
</dbReference>
<evidence type="ECO:0000256" key="3">
    <source>
        <dbReference type="ARBA" id="ARBA00022989"/>
    </source>
</evidence>
<dbReference type="OrthoDB" id="5982228at2759"/>
<evidence type="ECO:0000256" key="1">
    <source>
        <dbReference type="ARBA" id="ARBA00004141"/>
    </source>
</evidence>
<keyword evidence="3 5" id="KW-1133">Transmembrane helix</keyword>
<dbReference type="InterPro" id="IPR002293">
    <property type="entry name" value="AA/rel_permease1"/>
</dbReference>
<dbReference type="InterPro" id="IPR050598">
    <property type="entry name" value="AminoAcid_Transporter"/>
</dbReference>
<dbReference type="GO" id="GO:0015179">
    <property type="term" value="F:L-amino acid transmembrane transporter activity"/>
    <property type="evidence" value="ECO:0007669"/>
    <property type="project" value="TreeGrafter"/>
</dbReference>
<feature type="transmembrane region" description="Helical" evidence="5">
    <location>
        <begin position="12"/>
        <end position="34"/>
    </location>
</feature>
<evidence type="ECO:0000313" key="6">
    <source>
        <dbReference type="EMBL" id="KAG7328515.1"/>
    </source>
</evidence>
<keyword evidence="2 5" id="KW-0812">Transmembrane</keyword>
<protein>
    <submittedName>
        <fullName evidence="6">Uncharacterized protein</fullName>
    </submittedName>
</protein>
<dbReference type="AlphaFoldDB" id="A0A9D3NWJ6"/>
<sequence>MDNTAKKVQLKSEVGLIGGMFLIAGVMIGSGIFMSPQTVLRNIGSPGASLPSTMCGQALSFAHNAVAPFYYNCVPPTLVVKSVAACGLVFLATVNCLNVRSSMAVTTILMATKFLALLVISIGGVVLLIQGNTGNLQNSFEGTNKNISVIGMAFYQCLWAYDGWSVLNTVREELEHPERKLCDSYIRNQNVVQQMHCQDGTYIHGSDVYTLMVAQIWERFVQD</sequence>
<feature type="transmembrane region" description="Helical" evidence="5">
    <location>
        <begin position="104"/>
        <end position="129"/>
    </location>
</feature>
<name>A0A9D3NWJ6_9TELE</name>
<evidence type="ECO:0000256" key="2">
    <source>
        <dbReference type="ARBA" id="ARBA00022692"/>
    </source>
</evidence>